<dbReference type="Proteomes" id="UP000000813">
    <property type="component" value="Chromosome circular"/>
</dbReference>
<reference evidence="1 2" key="1">
    <citation type="journal article" date="2001" name="Science">
        <title>The genome of the natural genetic engineer Agrobacterium tumefaciens C58.</title>
        <authorList>
            <person name="Wood D.W."/>
            <person name="Setubal J.C."/>
            <person name="Kaul R."/>
            <person name="Monks D.E."/>
            <person name="Kitajima J.P."/>
            <person name="Okura V.K."/>
            <person name="Zhou Y."/>
            <person name="Chen L."/>
            <person name="Wood G.E."/>
            <person name="Almeida N.F.Jr."/>
            <person name="Woo L."/>
            <person name="Chen Y."/>
            <person name="Paulsen I.T."/>
            <person name="Eisen J.A."/>
            <person name="Karp P.D."/>
            <person name="Bovee D.Sr."/>
            <person name="Chapman P."/>
            <person name="Clendenning J."/>
            <person name="Deatherage G."/>
            <person name="Gillet W."/>
            <person name="Grant C."/>
            <person name="Kutyavin T."/>
            <person name="Levy R."/>
            <person name="Li M.J."/>
            <person name="McClelland E."/>
            <person name="Palmieri A."/>
            <person name="Raymond C."/>
            <person name="Rouse G."/>
            <person name="Saenphimmachak C."/>
            <person name="Wu Z."/>
            <person name="Romero P."/>
            <person name="Gordon D."/>
            <person name="Zhang S."/>
            <person name="Yoo H."/>
            <person name="Tao Y."/>
            <person name="Biddle P."/>
            <person name="Jung M."/>
            <person name="Krespan W."/>
            <person name="Perry M."/>
            <person name="Gordon-Kamm B."/>
            <person name="Liao L."/>
            <person name="Kim S."/>
            <person name="Hendrick C."/>
            <person name="Zhao Z.Y."/>
            <person name="Dolan M."/>
            <person name="Chumley F."/>
            <person name="Tingey S.V."/>
            <person name="Tomb J.F."/>
            <person name="Gordon M.P."/>
            <person name="Olson M.V."/>
            <person name="Nester E.W."/>
        </authorList>
    </citation>
    <scope>NUCLEOTIDE SEQUENCE [LARGE SCALE GENOMIC DNA]</scope>
    <source>
        <strain evidence="2">C58 / ATCC 33970</strain>
    </source>
</reference>
<dbReference type="PIR" id="G97493">
    <property type="entry name" value="G97493"/>
</dbReference>
<dbReference type="KEGG" id="atu:Atu1098"/>
<dbReference type="HOGENOM" id="CLU_2271415_0_0_5"/>
<proteinExistence type="predicted"/>
<dbReference type="PIR" id="AI2711">
    <property type="entry name" value="AI2711"/>
</dbReference>
<evidence type="ECO:0000313" key="1">
    <source>
        <dbReference type="EMBL" id="AAK86904.1"/>
    </source>
</evidence>
<name>A9CJH6_AGRFC</name>
<dbReference type="EnsemblBacteria" id="AAK86904">
    <property type="protein sequence ID" value="AAK86904"/>
    <property type="gene ID" value="Atu1098"/>
</dbReference>
<organism evidence="1 2">
    <name type="scientific">Agrobacterium fabrum (strain C58 / ATCC 33970)</name>
    <name type="common">Agrobacterium tumefaciens (strain C58)</name>
    <dbReference type="NCBI Taxonomy" id="176299"/>
    <lineage>
        <taxon>Bacteria</taxon>
        <taxon>Pseudomonadati</taxon>
        <taxon>Pseudomonadota</taxon>
        <taxon>Alphaproteobacteria</taxon>
        <taxon>Hyphomicrobiales</taxon>
        <taxon>Rhizobiaceae</taxon>
        <taxon>Rhizobium/Agrobacterium group</taxon>
        <taxon>Agrobacterium</taxon>
        <taxon>Agrobacterium tumefaciens complex</taxon>
    </lineage>
</organism>
<reference evidence="1 2" key="2">
    <citation type="journal article" date="2001" name="Science">
        <title>Genome sequence of the plant pathogen and biotechnology agent Agrobacterium tumefaciens C58.</title>
        <authorList>
            <person name="Goodner B."/>
            <person name="Hinkle G."/>
            <person name="Gattung S."/>
            <person name="Miller N."/>
            <person name="Blanchard M."/>
            <person name="Qurollo B."/>
            <person name="Goldman B.S."/>
            <person name="Cao Y."/>
            <person name="Askenazi M."/>
            <person name="Halling C."/>
            <person name="Mullin L."/>
            <person name="Houmiel K."/>
            <person name="Gordon J."/>
            <person name="Vaudin M."/>
            <person name="Iartchouk O."/>
            <person name="Epp A."/>
            <person name="Liu F."/>
            <person name="Wollam C."/>
            <person name="Allinger M."/>
            <person name="Doughty D."/>
            <person name="Scott C."/>
            <person name="Lappas C."/>
            <person name="Markelz B."/>
            <person name="Flanagan C."/>
            <person name="Crowell C."/>
            <person name="Gurson J."/>
            <person name="Lomo C."/>
            <person name="Sear C."/>
            <person name="Strub G."/>
            <person name="Cielo C."/>
            <person name="Slater S."/>
        </authorList>
    </citation>
    <scope>NUCLEOTIDE SEQUENCE [LARGE SCALE GENOMIC DNA]</scope>
    <source>
        <strain evidence="2">C58 / ATCC 33970</strain>
    </source>
</reference>
<evidence type="ECO:0000313" key="2">
    <source>
        <dbReference type="Proteomes" id="UP000000813"/>
    </source>
</evidence>
<dbReference type="PATRIC" id="fig|176299.10.peg.1114"/>
<dbReference type="STRING" id="176299.Atu1098"/>
<protein>
    <submittedName>
        <fullName evidence="1">Uncharacterized protein</fullName>
    </submittedName>
</protein>
<dbReference type="AlphaFoldDB" id="A9CJH6"/>
<dbReference type="EMBL" id="AE007869">
    <property type="protein sequence ID" value="AAK86904.1"/>
    <property type="molecule type" value="Genomic_DNA"/>
</dbReference>
<sequence>MSRAASRSWFLRRSLRALTKHVLSFEEQIAACESHSAFRADIVVVYGRRLPVRDTSGRERLSPAALSETMVVKRNIRASRYLHVVRDGIPNLFLPHYLRKKR</sequence>
<dbReference type="OrthoDB" id="8304610at2"/>
<dbReference type="BioCyc" id="AGRO:ATU1098-MONOMER"/>
<gene>
    <name evidence="1" type="ordered locus">Atu1098</name>
</gene>
<keyword evidence="2" id="KW-1185">Reference proteome</keyword>
<accession>A9CJH6</accession>